<sequence length="129" mass="14092">MLGVFDSRLLYALVDFCFGQEGVEKLSVLLRALSELILAAVVLFVSMWLTTEKESFDAMVIITWAMLGVKDEFHCTDYFIAANLAMAATQTVGMFQLLKKFVLETGAVAAIRQLANISGTGPYGAMHAC</sequence>
<organism evidence="1 2">
    <name type="scientific">Cinchona calisaya</name>
    <dbReference type="NCBI Taxonomy" id="153742"/>
    <lineage>
        <taxon>Eukaryota</taxon>
        <taxon>Viridiplantae</taxon>
        <taxon>Streptophyta</taxon>
        <taxon>Embryophyta</taxon>
        <taxon>Tracheophyta</taxon>
        <taxon>Spermatophyta</taxon>
        <taxon>Magnoliopsida</taxon>
        <taxon>eudicotyledons</taxon>
        <taxon>Gunneridae</taxon>
        <taxon>Pentapetalae</taxon>
        <taxon>asterids</taxon>
        <taxon>lamiids</taxon>
        <taxon>Gentianales</taxon>
        <taxon>Rubiaceae</taxon>
        <taxon>Cinchonoideae</taxon>
        <taxon>Cinchoneae</taxon>
        <taxon>Cinchona</taxon>
    </lineage>
</organism>
<evidence type="ECO:0000313" key="2">
    <source>
        <dbReference type="Proteomes" id="UP001630127"/>
    </source>
</evidence>
<comment type="caution">
    <text evidence="1">The sequence shown here is derived from an EMBL/GenBank/DDBJ whole genome shotgun (WGS) entry which is preliminary data.</text>
</comment>
<reference evidence="1 2" key="1">
    <citation type="submission" date="2024-11" db="EMBL/GenBank/DDBJ databases">
        <title>A near-complete genome assembly of Cinchona calisaya.</title>
        <authorList>
            <person name="Lian D.C."/>
            <person name="Zhao X.W."/>
            <person name="Wei L."/>
        </authorList>
    </citation>
    <scope>NUCLEOTIDE SEQUENCE [LARGE SCALE GENOMIC DNA]</scope>
    <source>
        <tissue evidence="1">Nenye</tissue>
    </source>
</reference>
<gene>
    <name evidence="1" type="ORF">ACH5RR_027148</name>
</gene>
<dbReference type="EMBL" id="JBJUIK010000011">
    <property type="protein sequence ID" value="KAL3514431.1"/>
    <property type="molecule type" value="Genomic_DNA"/>
</dbReference>
<protein>
    <recommendedName>
        <fullName evidence="3">CASP-like protein</fullName>
    </recommendedName>
</protein>
<proteinExistence type="predicted"/>
<dbReference type="AlphaFoldDB" id="A0ABD2Z4N1"/>
<evidence type="ECO:0000313" key="1">
    <source>
        <dbReference type="EMBL" id="KAL3514431.1"/>
    </source>
</evidence>
<keyword evidence="2" id="KW-1185">Reference proteome</keyword>
<dbReference type="Proteomes" id="UP001630127">
    <property type="component" value="Unassembled WGS sequence"/>
</dbReference>
<evidence type="ECO:0008006" key="3">
    <source>
        <dbReference type="Google" id="ProtNLM"/>
    </source>
</evidence>
<accession>A0ABD2Z4N1</accession>
<name>A0ABD2Z4N1_9GENT</name>